<feature type="region of interest" description="Disordered" evidence="9">
    <location>
        <begin position="1432"/>
        <end position="1501"/>
    </location>
</feature>
<dbReference type="InterPro" id="IPR014756">
    <property type="entry name" value="Ig_E-set"/>
</dbReference>
<dbReference type="RefSeq" id="XP_002503449.1">
    <property type="nucleotide sequence ID" value="XM_002503403.1"/>
</dbReference>
<dbReference type="PROSITE" id="PS51437">
    <property type="entry name" value="CG_1"/>
    <property type="match status" value="1"/>
</dbReference>
<evidence type="ECO:0000256" key="2">
    <source>
        <dbReference type="ARBA" id="ARBA00008267"/>
    </source>
</evidence>
<feature type="region of interest" description="Disordered" evidence="9">
    <location>
        <begin position="819"/>
        <end position="904"/>
    </location>
</feature>
<dbReference type="GO" id="GO:0005634">
    <property type="term" value="C:nucleus"/>
    <property type="evidence" value="ECO:0007669"/>
    <property type="project" value="UniProtKB-SubCell"/>
</dbReference>
<feature type="compositionally biased region" description="Polar residues" evidence="9">
    <location>
        <begin position="1"/>
        <end position="20"/>
    </location>
</feature>
<feature type="compositionally biased region" description="Low complexity" evidence="9">
    <location>
        <begin position="579"/>
        <end position="592"/>
    </location>
</feature>
<evidence type="ECO:0000259" key="10">
    <source>
        <dbReference type="PROSITE" id="PS51437"/>
    </source>
</evidence>
<dbReference type="SMART" id="SM01076">
    <property type="entry name" value="CG-1"/>
    <property type="match status" value="1"/>
</dbReference>
<evidence type="ECO:0000256" key="6">
    <source>
        <dbReference type="ARBA" id="ARBA00023242"/>
    </source>
</evidence>
<dbReference type="GO" id="GO:0006357">
    <property type="term" value="P:regulation of transcription by RNA polymerase II"/>
    <property type="evidence" value="ECO:0007669"/>
    <property type="project" value="TreeGrafter"/>
</dbReference>
<keyword evidence="6" id="KW-0539">Nucleus</keyword>
<dbReference type="GO" id="GO:0003690">
    <property type="term" value="F:double-stranded DNA binding"/>
    <property type="evidence" value="ECO:0007669"/>
    <property type="project" value="TreeGrafter"/>
</dbReference>
<dbReference type="SUPFAM" id="SSF48403">
    <property type="entry name" value="Ankyrin repeat"/>
    <property type="match status" value="1"/>
</dbReference>
<name>C1E9N0_MICCC</name>
<dbReference type="SMART" id="SM00248">
    <property type="entry name" value="ANK"/>
    <property type="match status" value="1"/>
</dbReference>
<dbReference type="InterPro" id="IPR013783">
    <property type="entry name" value="Ig-like_fold"/>
</dbReference>
<sequence>MYQPRVSPSYNAGGSDSPATGSDGGFGGVSATALIMPEAEGPDGSTRAHVIEMLNQSRTRWLKNTEVCDMLLNYRSYGFALSKTAPVRPPAGTIFLFDRKAVRFFRKDGHDWQKKKDGKTVRETHEKLKVGNVELLNCYYAHAAENDRFQRRCYWLLDSDEGVVLVHYLDTTMVVGGRGGAKGAGLGLAPGGSAPGSNSGTTDGEDQNGFRNLFRYASGMSQYSGSGYEEVASMGGMSGGSPMMQSPARPGQYHPEVYQQYSQQQQAVGGQYGHHGYGAPPTHHYPHGDSDPHALYHAAQEQFNGVAESESWFNSVLASEDEAGEESGPGGPGRMSGVHRRASATLVDAAGRAVPFRQPSSGRAVPFREGSNRSILSIGSGPPLDHGYFEMGQDESSNGPHFDLLKEFAVDQIAEAQGIKVEGMPVESAAAAAAAAAAAGPNIGTAFPGEYRSDIADGVTSMAELESKIASLKETLVRVASVNADASPEQVDRLEQDMAALERGAAAMRPAAGSVGGGGGGAKPGHRRGSSFGSGTRARPPRARPVIWDGDDKDEDDADREDDGDDDDDDGDDNEETAEGALSPLAKAAAATRRPRGADGGRGAHRAAALAAQQQQRMAGFPRVPSHPSEGSEMDAEMNNSDGDNGDISPRAPSPALRAAQMRAAAEASHARYNRARQPFIPPAQQGSPILWAIDDFSPEWDTETGGGKVLVTGTPRPGLPEGLYLCCVFGDVEVPAEQVSPGVLRCRAPPMNAGRVPFYISCLGSGKRPASDIRTFEYREAGAGGARDKRAAEIRLTSGVTERDFQLRLVHLLIGADRSSKASGGGGPGGPGGPGGGGGGGGGGSTASGNGPSDGKGSGGSGGNTSSPDNRNGGGSSESRDVHGSPASPGRSGSQSGGLGGGAGAGFTRRAVAALNLGADPALDPNMSNLSDEDVGKVFKTALEARLRHAIAAEAKHHRARAEGIVPNPTYVQPKSAYARVDAGGMGLIHCVAALGMKWAIPAMTKCGCDVNQPDRRNRTALHWAAAKGHEDTVATLLASGANIRAMARWGAGGYTAADLAAALGHGGIAAYISETSLAASLSNISLYGGAQGPATGRSLRSASFDRKRQQQQQQVQGLTTPLMSGAGVTPPGVTPGAGPTANRTGRAQRDRVKAVPMRSLLLATETEVTATDAVTSQTEVETEAEFMEGGGTSTERREAVAAGMIQLAFRKHSVRRRKARKKGGELNTVTEGVETGAAPRTGADRDVKKDVKKVVKKAEKAAQKITDSLRSLKVSKTATGAAPELGKRRLGERSGGGLHHSTIPESEAMDVSVEEAAGSPPEGAEGADFAMRSTSGGEEALAALRRRIAQLQERAVALQGEIRAADYRGRQDRLQTLMPGGHHQRRRAADIMQLISAGVGGGGGGGGGGEDGAAAARVVDWERAMLERANSSKDSLDEVYRSGGGASNRLVKSATLRGRRQSHKSHSDDGNDSNKRSTSDTNNNDDDSDDDEEEENVQQAVARIQAITRSREARDQYLRLRMVTQSMQERRDAIARGEAVKREEDEDGLDDVDVEEDEEEDE</sequence>
<dbReference type="Pfam" id="PF12796">
    <property type="entry name" value="Ank_2"/>
    <property type="match status" value="1"/>
</dbReference>
<dbReference type="PROSITE" id="PS50096">
    <property type="entry name" value="IQ"/>
    <property type="match status" value="1"/>
</dbReference>
<feature type="region of interest" description="Disordered" evidence="9">
    <location>
        <begin position="509"/>
        <end position="652"/>
    </location>
</feature>
<evidence type="ECO:0000313" key="11">
    <source>
        <dbReference type="EMBL" id="ACO64707.1"/>
    </source>
</evidence>
<feature type="region of interest" description="Disordered" evidence="9">
    <location>
        <begin position="1"/>
        <end position="26"/>
    </location>
</feature>
<evidence type="ECO:0000256" key="7">
    <source>
        <dbReference type="PROSITE-ProRule" id="PRU00023"/>
    </source>
</evidence>
<reference evidence="11 12" key="1">
    <citation type="journal article" date="2009" name="Science">
        <title>Green evolution and dynamic adaptations revealed by genomes of the marine picoeukaryotes Micromonas.</title>
        <authorList>
            <person name="Worden A.Z."/>
            <person name="Lee J.H."/>
            <person name="Mock T."/>
            <person name="Rouze P."/>
            <person name="Simmons M.P."/>
            <person name="Aerts A.L."/>
            <person name="Allen A.E."/>
            <person name="Cuvelier M.L."/>
            <person name="Derelle E."/>
            <person name="Everett M.V."/>
            <person name="Foulon E."/>
            <person name="Grimwood J."/>
            <person name="Gundlach H."/>
            <person name="Henrissat B."/>
            <person name="Napoli C."/>
            <person name="McDonald S.M."/>
            <person name="Parker M.S."/>
            <person name="Rombauts S."/>
            <person name="Salamov A."/>
            <person name="Von Dassow P."/>
            <person name="Badger J.H."/>
            <person name="Coutinho P.M."/>
            <person name="Demir E."/>
            <person name="Dubchak I."/>
            <person name="Gentemann C."/>
            <person name="Eikrem W."/>
            <person name="Gready J.E."/>
            <person name="John U."/>
            <person name="Lanier W."/>
            <person name="Lindquist E.A."/>
            <person name="Lucas S."/>
            <person name="Mayer K.F."/>
            <person name="Moreau H."/>
            <person name="Not F."/>
            <person name="Otillar R."/>
            <person name="Panaud O."/>
            <person name="Pangilinan J."/>
            <person name="Paulsen I."/>
            <person name="Piegu B."/>
            <person name="Poliakov A."/>
            <person name="Robbens S."/>
            <person name="Schmutz J."/>
            <person name="Toulza E."/>
            <person name="Wyss T."/>
            <person name="Zelensky A."/>
            <person name="Zhou K."/>
            <person name="Armbrust E.V."/>
            <person name="Bhattacharya D."/>
            <person name="Goodenough U.W."/>
            <person name="Van de Peer Y."/>
            <person name="Grigoriev I.V."/>
        </authorList>
    </citation>
    <scope>NUCLEOTIDE SEQUENCE [LARGE SCALE GENOMIC DNA]</scope>
    <source>
        <strain evidence="12">RCC299 / NOUM17</strain>
    </source>
</reference>
<dbReference type="InterPro" id="IPR005559">
    <property type="entry name" value="CG-1_dom"/>
</dbReference>
<dbReference type="GeneID" id="8244740"/>
<feature type="compositionally biased region" description="Gly residues" evidence="9">
    <location>
        <begin position="514"/>
        <end position="523"/>
    </location>
</feature>
<dbReference type="EMBL" id="CP001328">
    <property type="protein sequence ID" value="ACO64707.1"/>
    <property type="molecule type" value="Genomic_DNA"/>
</dbReference>
<dbReference type="Gene3D" id="2.60.40.10">
    <property type="entry name" value="Immunoglobulins"/>
    <property type="match status" value="1"/>
</dbReference>
<dbReference type="PANTHER" id="PTHR23335">
    <property type="entry name" value="CALMODULIN-BINDING TRANSCRIPTION ACTIVATOR CAMTA"/>
    <property type="match status" value="1"/>
</dbReference>
<dbReference type="FunCoup" id="C1E9N0">
    <property type="interactions" value="1250"/>
</dbReference>
<dbReference type="PROSITE" id="PS50297">
    <property type="entry name" value="ANK_REP_REGION"/>
    <property type="match status" value="1"/>
</dbReference>
<keyword evidence="12" id="KW-1185">Reference proteome</keyword>
<feature type="region of interest" description="Disordered" evidence="9">
    <location>
        <begin position="187"/>
        <end position="208"/>
    </location>
</feature>
<feature type="compositionally biased region" description="Acidic residues" evidence="9">
    <location>
        <begin position="1485"/>
        <end position="1498"/>
    </location>
</feature>
<feature type="compositionally biased region" description="Acidic residues" evidence="9">
    <location>
        <begin position="549"/>
        <end position="578"/>
    </location>
</feature>
<evidence type="ECO:0000256" key="8">
    <source>
        <dbReference type="SAM" id="Coils"/>
    </source>
</evidence>
<keyword evidence="8" id="KW-0175">Coiled coil</keyword>
<feature type="compositionally biased region" description="Basic and acidic residues" evidence="9">
    <location>
        <begin position="1432"/>
        <end position="1442"/>
    </location>
</feature>
<feature type="coiled-coil region" evidence="8">
    <location>
        <begin position="1336"/>
        <end position="1370"/>
    </location>
</feature>
<accession>C1E9N0</accession>
<feature type="region of interest" description="Disordered" evidence="9">
    <location>
        <begin position="319"/>
        <end position="338"/>
    </location>
</feature>
<feature type="region of interest" description="Disordered" evidence="9">
    <location>
        <begin position="1526"/>
        <end position="1564"/>
    </location>
</feature>
<dbReference type="InterPro" id="IPR036770">
    <property type="entry name" value="Ankyrin_rpt-contain_sf"/>
</dbReference>
<dbReference type="Pfam" id="PF03859">
    <property type="entry name" value="CG-1"/>
    <property type="match status" value="1"/>
</dbReference>
<gene>
    <name evidence="11" type="ORF">MICPUN_59779</name>
</gene>
<feature type="domain" description="CG-1" evidence="10">
    <location>
        <begin position="50"/>
        <end position="177"/>
    </location>
</feature>
<evidence type="ECO:0000256" key="1">
    <source>
        <dbReference type="ARBA" id="ARBA00004123"/>
    </source>
</evidence>
<feature type="compositionally biased region" description="Low complexity" evidence="9">
    <location>
        <begin position="606"/>
        <end position="620"/>
    </location>
</feature>
<dbReference type="Proteomes" id="UP000002009">
    <property type="component" value="Chromosome 7"/>
</dbReference>
<dbReference type="Gene3D" id="1.25.40.20">
    <property type="entry name" value="Ankyrin repeat-containing domain"/>
    <property type="match status" value="1"/>
</dbReference>
<feature type="region of interest" description="Disordered" evidence="9">
    <location>
        <begin position="273"/>
        <end position="293"/>
    </location>
</feature>
<dbReference type="STRING" id="296587.C1E9N0"/>
<dbReference type="SUPFAM" id="SSF81296">
    <property type="entry name" value="E set domains"/>
    <property type="match status" value="1"/>
</dbReference>
<feature type="compositionally biased region" description="Acidic residues" evidence="9">
    <location>
        <begin position="1546"/>
        <end position="1564"/>
    </location>
</feature>
<evidence type="ECO:0000256" key="5">
    <source>
        <dbReference type="ARBA" id="ARBA00023163"/>
    </source>
</evidence>
<keyword evidence="4" id="KW-0010">Activator</keyword>
<feature type="region of interest" description="Disordered" evidence="9">
    <location>
        <begin position="1279"/>
        <end position="1308"/>
    </location>
</feature>
<dbReference type="InParanoid" id="C1E9N0"/>
<dbReference type="PROSITE" id="PS50088">
    <property type="entry name" value="ANK_REPEAT"/>
    <property type="match status" value="1"/>
</dbReference>
<feature type="compositionally biased region" description="Basic and acidic residues" evidence="9">
    <location>
        <begin position="1530"/>
        <end position="1545"/>
    </location>
</feature>
<keyword evidence="5" id="KW-0804">Transcription</keyword>
<dbReference type="InterPro" id="IPR002110">
    <property type="entry name" value="Ankyrin_rpt"/>
</dbReference>
<dbReference type="OrthoDB" id="407555at2759"/>
<comment type="subcellular location">
    <subcellularLocation>
        <location evidence="1">Nucleus</location>
    </subcellularLocation>
</comment>
<feature type="repeat" description="ANK" evidence="7">
    <location>
        <begin position="1018"/>
        <end position="1050"/>
    </location>
</feature>
<evidence type="ECO:0000256" key="9">
    <source>
        <dbReference type="SAM" id="MobiDB-lite"/>
    </source>
</evidence>
<dbReference type="OMA" id="GLIHCVA"/>
<feature type="compositionally biased region" description="Low complexity" evidence="9">
    <location>
        <begin position="885"/>
        <end position="895"/>
    </location>
</feature>
<dbReference type="GO" id="GO:0003712">
    <property type="term" value="F:transcription coregulator activity"/>
    <property type="evidence" value="ECO:0007669"/>
    <property type="project" value="TreeGrafter"/>
</dbReference>
<organism evidence="11 12">
    <name type="scientific">Micromonas commoda (strain RCC299 / NOUM17 / CCMP2709)</name>
    <name type="common">Picoplanktonic green alga</name>
    <dbReference type="NCBI Taxonomy" id="296587"/>
    <lineage>
        <taxon>Eukaryota</taxon>
        <taxon>Viridiplantae</taxon>
        <taxon>Chlorophyta</taxon>
        <taxon>Mamiellophyceae</taxon>
        <taxon>Mamiellales</taxon>
        <taxon>Mamiellaceae</taxon>
        <taxon>Micromonas</taxon>
    </lineage>
</organism>
<dbReference type="KEGG" id="mis:MICPUN_59779"/>
<feature type="compositionally biased region" description="Gly residues" evidence="9">
    <location>
        <begin position="824"/>
        <end position="864"/>
    </location>
</feature>
<evidence type="ECO:0000256" key="3">
    <source>
        <dbReference type="ARBA" id="ARBA00023043"/>
    </source>
</evidence>
<evidence type="ECO:0000256" key="4">
    <source>
        <dbReference type="ARBA" id="ARBA00023159"/>
    </source>
</evidence>
<comment type="similarity">
    <text evidence="2">Belongs to the CAMTA family.</text>
</comment>
<evidence type="ECO:0000313" key="12">
    <source>
        <dbReference type="Proteomes" id="UP000002009"/>
    </source>
</evidence>
<keyword evidence="3 7" id="KW-0040">ANK repeat</keyword>
<proteinExistence type="inferred from homology"/>
<dbReference type="eggNOG" id="KOG0520">
    <property type="taxonomic scope" value="Eukaryota"/>
</dbReference>
<feature type="region of interest" description="Disordered" evidence="9">
    <location>
        <begin position="1097"/>
        <end position="1126"/>
    </location>
</feature>
<feature type="compositionally biased region" description="Basic and acidic residues" evidence="9">
    <location>
        <begin position="1467"/>
        <end position="1480"/>
    </location>
</feature>
<protein>
    <submittedName>
        <fullName evidence="11">Camta-like transcriptional regulator</fullName>
    </submittedName>
</protein>
<dbReference type="PANTHER" id="PTHR23335:SF1">
    <property type="entry name" value="CALMODULIN-BINDING TRANSCRIPTION ACTIVATOR, ISOFORM F"/>
    <property type="match status" value="1"/>
</dbReference>